<feature type="region of interest" description="Disordered" evidence="1">
    <location>
        <begin position="41"/>
        <end position="107"/>
    </location>
</feature>
<keyword evidence="3" id="KW-1185">Reference proteome</keyword>
<dbReference type="EMBL" id="CP018221">
    <property type="protein sequence ID" value="API59612.1"/>
    <property type="molecule type" value="Genomic_DNA"/>
</dbReference>
<accession>A0A1L3ZVF0</accession>
<dbReference type="RefSeq" id="WP_072597283.1">
    <property type="nucleotide sequence ID" value="NZ_CP018221.1"/>
</dbReference>
<evidence type="ECO:0000313" key="3">
    <source>
        <dbReference type="Proteomes" id="UP000182063"/>
    </source>
</evidence>
<evidence type="ECO:0000256" key="1">
    <source>
        <dbReference type="SAM" id="MobiDB-lite"/>
    </source>
</evidence>
<gene>
    <name evidence="2" type="ORF">BSL82_10035</name>
</gene>
<dbReference type="AlphaFoldDB" id="A0A1L3ZVF0"/>
<feature type="compositionally biased region" description="Basic and acidic residues" evidence="1">
    <location>
        <begin position="44"/>
        <end position="62"/>
    </location>
</feature>
<dbReference type="STRING" id="1921510.BSL82_10035"/>
<dbReference type="KEGG" id="sphj:BSL82_10035"/>
<evidence type="ECO:0000313" key="2">
    <source>
        <dbReference type="EMBL" id="API59612.1"/>
    </source>
</evidence>
<feature type="compositionally biased region" description="Low complexity" evidence="1">
    <location>
        <begin position="64"/>
        <end position="107"/>
    </location>
</feature>
<dbReference type="Proteomes" id="UP000182063">
    <property type="component" value="Chromosome"/>
</dbReference>
<protein>
    <submittedName>
        <fullName evidence="2">Uncharacterized protein</fullName>
    </submittedName>
</protein>
<sequence length="168" mass="17240">MTHITLNLVADSAADLRQTISELAGIIANTTSVAEAINAAQAEKPAELKKERAKAEPKKPEPKAAPTATEAAGSTETETSAPADASTDPAPSAEPQPDTSSAETTSADTAAVTYADVQAAVTRLASATGKGRDAVLAVFEQFGVDHGSKLSEEQWPEAIALLDQAREG</sequence>
<reference evidence="3" key="1">
    <citation type="submission" date="2016-11" db="EMBL/GenBank/DDBJ databases">
        <title>Complete Genome Sequence of alachlor-degrading Sphingomonas sp. strain JJ-A5.</title>
        <authorList>
            <person name="Lee H."/>
            <person name="Ka J.-O."/>
        </authorList>
    </citation>
    <scope>NUCLEOTIDE SEQUENCE [LARGE SCALE GENOMIC DNA]</scope>
    <source>
        <strain evidence="3">JJ-A5</strain>
    </source>
</reference>
<organism evidence="2 3">
    <name type="scientific">Tardibacter chloracetimidivorans</name>
    <dbReference type="NCBI Taxonomy" id="1921510"/>
    <lineage>
        <taxon>Bacteria</taxon>
        <taxon>Pseudomonadati</taxon>
        <taxon>Pseudomonadota</taxon>
        <taxon>Alphaproteobacteria</taxon>
        <taxon>Sphingomonadales</taxon>
        <taxon>Sphingomonadaceae</taxon>
        <taxon>Tardibacter</taxon>
    </lineage>
</organism>
<name>A0A1L3ZVF0_9SPHN</name>
<proteinExistence type="predicted"/>